<dbReference type="EMBL" id="BOOJ01000052">
    <property type="protein sequence ID" value="GIH95398.1"/>
    <property type="molecule type" value="Genomic_DNA"/>
</dbReference>
<dbReference type="GO" id="GO:0003677">
    <property type="term" value="F:DNA binding"/>
    <property type="evidence" value="ECO:0007669"/>
    <property type="project" value="InterPro"/>
</dbReference>
<dbReference type="SUPFAM" id="SSF47789">
    <property type="entry name" value="C-terminal domain of RNA polymerase alpha subunit"/>
    <property type="match status" value="2"/>
</dbReference>
<dbReference type="GO" id="GO:0006351">
    <property type="term" value="P:DNA-templated transcription"/>
    <property type="evidence" value="ECO:0007669"/>
    <property type="project" value="InterPro"/>
</dbReference>
<comment type="caution">
    <text evidence="3">The sequence shown here is derived from an EMBL/GenBank/DDBJ whole genome shotgun (WGS) entry which is preliminary data.</text>
</comment>
<keyword evidence="4" id="KW-1185">Reference proteome</keyword>
<feature type="compositionally biased region" description="Low complexity" evidence="1">
    <location>
        <begin position="66"/>
        <end position="81"/>
    </location>
</feature>
<evidence type="ECO:0000313" key="3">
    <source>
        <dbReference type="EMBL" id="GIH95398.1"/>
    </source>
</evidence>
<dbReference type="RefSeq" id="WP_204067494.1">
    <property type="nucleotide sequence ID" value="NZ_BOOJ01000052.1"/>
</dbReference>
<dbReference type="SUPFAM" id="SSF46785">
    <property type="entry name" value="Winged helix' DNA-binding domain"/>
    <property type="match status" value="1"/>
</dbReference>
<dbReference type="InterPro" id="IPR036388">
    <property type="entry name" value="WH-like_DNA-bd_sf"/>
</dbReference>
<dbReference type="Gene3D" id="1.10.10.60">
    <property type="entry name" value="Homeodomain-like"/>
    <property type="match status" value="1"/>
</dbReference>
<evidence type="ECO:0000256" key="1">
    <source>
        <dbReference type="SAM" id="MobiDB-lite"/>
    </source>
</evidence>
<accession>A0A8J3STM4</accession>
<protein>
    <recommendedName>
        <fullName evidence="2">RNA polymerase alpha subunit C-terminal domain-containing protein</fullName>
    </recommendedName>
</protein>
<proteinExistence type="predicted"/>
<sequence length="496" mass="53599">MDVHDPQAAARALAFTAVKNIRLPDILNHLGVTPQHFDSISDTDVIRAVVTDVQAHLARIADGLRPPQQGPAAPDDDVPAPASVPELARLVDWPGSTTVQQLGLSLRVTNVLLRQGIGTLRLLRTTPDDRFQSFPQFGPAGIQELRGALMRAAQSPRPGAASTEDEARRWPESDDMAALARAIDWPGSTAVQQLGLSLRATNSLIRAGITILDDLRTATDDEIREIPQFGPAAVEELQEALARAADLPRSAAPQAEPAASGEPVTPRPPDPVGPPLTTVRARILRALVRNPGRSLYVSEIVALTRVEDSKVRAALKVFADQGWVNSDLEEGSAQDLGRTPRRYYRISPAGQNAYAHRHPAEGRRQLSPFEAGRVGEAFLELVRKGQTQADACAQLDISVATVRRWRMNDKKFAARYEQAREQGREQGRLSRRIAGVAADLARGVGMTAACERQGMMPGEMVALRRSDAAVEAQIQQALEQGRAAWGSPEAVSATQG</sequence>
<dbReference type="Gene3D" id="1.10.10.10">
    <property type="entry name" value="Winged helix-like DNA-binding domain superfamily/Winged helix DNA-binding domain"/>
    <property type="match status" value="1"/>
</dbReference>
<dbReference type="GO" id="GO:0003899">
    <property type="term" value="F:DNA-directed RNA polymerase activity"/>
    <property type="evidence" value="ECO:0007669"/>
    <property type="project" value="InterPro"/>
</dbReference>
<dbReference type="InterPro" id="IPR011991">
    <property type="entry name" value="ArsR-like_HTH"/>
</dbReference>
<evidence type="ECO:0000259" key="2">
    <source>
        <dbReference type="Pfam" id="PF03118"/>
    </source>
</evidence>
<dbReference type="AlphaFoldDB" id="A0A8J3STM4"/>
<evidence type="ECO:0000313" key="4">
    <source>
        <dbReference type="Proteomes" id="UP000619788"/>
    </source>
</evidence>
<name>A0A8J3STM4_9ACTN</name>
<dbReference type="Proteomes" id="UP000619788">
    <property type="component" value="Unassembled WGS sequence"/>
</dbReference>
<dbReference type="CDD" id="cd00090">
    <property type="entry name" value="HTH_ARSR"/>
    <property type="match status" value="1"/>
</dbReference>
<dbReference type="InterPro" id="IPR011260">
    <property type="entry name" value="RNAP_asu_C"/>
</dbReference>
<dbReference type="Pfam" id="PF03118">
    <property type="entry name" value="RNA_pol_A_CTD"/>
    <property type="match status" value="1"/>
</dbReference>
<dbReference type="Gene3D" id="1.10.150.20">
    <property type="entry name" value="5' to 3' exonuclease, C-terminal subdomain"/>
    <property type="match status" value="2"/>
</dbReference>
<reference evidence="3 4" key="1">
    <citation type="submission" date="2021-01" db="EMBL/GenBank/DDBJ databases">
        <title>Whole genome shotgun sequence of Planobispora siamensis NBRC 107568.</title>
        <authorList>
            <person name="Komaki H."/>
            <person name="Tamura T."/>
        </authorList>
    </citation>
    <scope>NUCLEOTIDE SEQUENCE [LARGE SCALE GENOMIC DNA]</scope>
    <source>
        <strain evidence="3 4">NBRC 107568</strain>
    </source>
</reference>
<organism evidence="3 4">
    <name type="scientific">Planobispora siamensis</name>
    <dbReference type="NCBI Taxonomy" id="936338"/>
    <lineage>
        <taxon>Bacteria</taxon>
        <taxon>Bacillati</taxon>
        <taxon>Actinomycetota</taxon>
        <taxon>Actinomycetes</taxon>
        <taxon>Streptosporangiales</taxon>
        <taxon>Streptosporangiaceae</taxon>
        <taxon>Planobispora</taxon>
    </lineage>
</organism>
<gene>
    <name evidence="3" type="ORF">Psi01_60280</name>
</gene>
<dbReference type="InterPro" id="IPR036390">
    <property type="entry name" value="WH_DNA-bd_sf"/>
</dbReference>
<feature type="region of interest" description="Disordered" evidence="1">
    <location>
        <begin position="62"/>
        <end position="81"/>
    </location>
</feature>
<feature type="region of interest" description="Disordered" evidence="1">
    <location>
        <begin position="246"/>
        <end position="272"/>
    </location>
</feature>
<feature type="domain" description="RNA polymerase alpha subunit C-terminal" evidence="2">
    <location>
        <begin position="189"/>
        <end position="242"/>
    </location>
</feature>